<feature type="transmembrane region" description="Helical" evidence="5">
    <location>
        <begin position="179"/>
        <end position="197"/>
    </location>
</feature>
<evidence type="ECO:0000256" key="3">
    <source>
        <dbReference type="ARBA" id="ARBA00012528"/>
    </source>
</evidence>
<dbReference type="PANTHER" id="PTHR45138:SF9">
    <property type="entry name" value="DIGUANYLATE CYCLASE DGCM-RELATED"/>
    <property type="match status" value="1"/>
</dbReference>
<reference evidence="8" key="2">
    <citation type="submission" date="2019-06" db="EMBL/GenBank/DDBJ databases">
        <title>AzeR, a transcriptional regulator that responds to azelaic acid in Pseudomonas nitroreducens.</title>
        <authorList>
            <person name="Bez C."/>
            <person name="Javvadi S.G."/>
            <person name="Bertani I."/>
            <person name="Devescovi G."/>
            <person name="Studholme D.J."/>
            <person name="Geller A."/>
            <person name="Levy A."/>
            <person name="Venturi V."/>
        </authorList>
    </citation>
    <scope>NUCLEOTIDE SEQUENCE [LARGE SCALE GENOMIC DNA]</scope>
    <source>
        <strain evidence="8">DSM 9128</strain>
    </source>
</reference>
<dbReference type="SMART" id="SM00267">
    <property type="entry name" value="GGDEF"/>
    <property type="match status" value="1"/>
</dbReference>
<keyword evidence="5" id="KW-0472">Membrane</keyword>
<accession>A0A5R9A122</accession>
<dbReference type="NCBIfam" id="TIGR00254">
    <property type="entry name" value="GGDEF"/>
    <property type="match status" value="1"/>
</dbReference>
<feature type="transmembrane region" description="Helical" evidence="5">
    <location>
        <begin position="132"/>
        <end position="159"/>
    </location>
</feature>
<dbReference type="PANTHER" id="PTHR45138">
    <property type="entry name" value="REGULATORY COMPONENTS OF SENSORY TRANSDUCTION SYSTEM"/>
    <property type="match status" value="1"/>
</dbReference>
<evidence type="ECO:0000256" key="2">
    <source>
        <dbReference type="ARBA" id="ARBA00004533"/>
    </source>
</evidence>
<dbReference type="EC" id="2.7.7.65" evidence="3"/>
<dbReference type="Pfam" id="PF00990">
    <property type="entry name" value="GGDEF"/>
    <property type="match status" value="1"/>
</dbReference>
<comment type="catalytic activity">
    <reaction evidence="4">
        <text>2 GTP = 3',3'-c-di-GMP + 2 diphosphate</text>
        <dbReference type="Rhea" id="RHEA:24898"/>
        <dbReference type="ChEBI" id="CHEBI:33019"/>
        <dbReference type="ChEBI" id="CHEBI:37565"/>
        <dbReference type="ChEBI" id="CHEBI:58805"/>
        <dbReference type="EC" id="2.7.7.65"/>
    </reaction>
</comment>
<dbReference type="Proteomes" id="UP000307510">
    <property type="component" value="Unassembled WGS sequence"/>
</dbReference>
<keyword evidence="5" id="KW-0812">Transmembrane</keyword>
<dbReference type="CDD" id="cd01949">
    <property type="entry name" value="GGDEF"/>
    <property type="match status" value="1"/>
</dbReference>
<feature type="transmembrane region" description="Helical" evidence="5">
    <location>
        <begin position="70"/>
        <end position="88"/>
    </location>
</feature>
<name>A0A5R9A122_PSENT</name>
<keyword evidence="5" id="KW-1133">Transmembrane helix</keyword>
<feature type="transmembrane region" description="Helical" evidence="5">
    <location>
        <begin position="100"/>
        <end position="120"/>
    </location>
</feature>
<protein>
    <recommendedName>
        <fullName evidence="3">diguanylate cyclase</fullName>
        <ecNumber evidence="3">2.7.7.65</ecNumber>
    </recommendedName>
</protein>
<evidence type="ECO:0000313" key="8">
    <source>
        <dbReference type="Proteomes" id="UP000307510"/>
    </source>
</evidence>
<feature type="domain" description="GGDEF" evidence="6">
    <location>
        <begin position="258"/>
        <end position="392"/>
    </location>
</feature>
<evidence type="ECO:0000256" key="5">
    <source>
        <dbReference type="SAM" id="Phobius"/>
    </source>
</evidence>
<dbReference type="InterPro" id="IPR000160">
    <property type="entry name" value="GGDEF_dom"/>
</dbReference>
<dbReference type="GO" id="GO:0052621">
    <property type="term" value="F:diguanylate cyclase activity"/>
    <property type="evidence" value="ECO:0007669"/>
    <property type="project" value="UniProtKB-EC"/>
</dbReference>
<dbReference type="EMBL" id="VASG01000005">
    <property type="protein sequence ID" value="TLP72210.1"/>
    <property type="molecule type" value="Genomic_DNA"/>
</dbReference>
<gene>
    <name evidence="7" type="ORF">FEA48_18140</name>
</gene>
<evidence type="ECO:0000259" key="6">
    <source>
        <dbReference type="PROSITE" id="PS50887"/>
    </source>
</evidence>
<dbReference type="InterPro" id="IPR050469">
    <property type="entry name" value="Diguanylate_Cyclase"/>
</dbReference>
<dbReference type="InterPro" id="IPR043128">
    <property type="entry name" value="Rev_trsase/Diguanyl_cyclase"/>
</dbReference>
<evidence type="ECO:0000256" key="1">
    <source>
        <dbReference type="ARBA" id="ARBA00001946"/>
    </source>
</evidence>
<dbReference type="SUPFAM" id="SSF55073">
    <property type="entry name" value="Nucleotide cyclase"/>
    <property type="match status" value="1"/>
</dbReference>
<reference evidence="7 8" key="1">
    <citation type="submission" date="2019-05" db="EMBL/GenBank/DDBJ databases">
        <authorList>
            <person name="Moore K."/>
            <person name="O'Neill P."/>
            <person name="Farbos A."/>
            <person name="Studholme D.J."/>
        </authorList>
    </citation>
    <scope>NUCLEOTIDE SEQUENCE [LARGE SCALE GENOMIC DNA]</scope>
    <source>
        <strain evidence="7 8">DSM 9128</strain>
    </source>
</reference>
<dbReference type="FunFam" id="3.30.70.270:FF:000001">
    <property type="entry name" value="Diguanylate cyclase domain protein"/>
    <property type="match status" value="1"/>
</dbReference>
<feature type="transmembrane region" description="Helical" evidence="5">
    <location>
        <begin position="30"/>
        <end position="49"/>
    </location>
</feature>
<dbReference type="PROSITE" id="PS50887">
    <property type="entry name" value="GGDEF"/>
    <property type="match status" value="1"/>
</dbReference>
<dbReference type="Gene3D" id="3.30.70.270">
    <property type="match status" value="1"/>
</dbReference>
<proteinExistence type="predicted"/>
<dbReference type="GO" id="GO:1902201">
    <property type="term" value="P:negative regulation of bacterial-type flagellum-dependent cell motility"/>
    <property type="evidence" value="ECO:0007669"/>
    <property type="project" value="TreeGrafter"/>
</dbReference>
<comment type="caution">
    <text evidence="7">The sequence shown here is derived from an EMBL/GenBank/DDBJ whole genome shotgun (WGS) entry which is preliminary data.</text>
</comment>
<comment type="subcellular location">
    <subcellularLocation>
        <location evidence="2">Cell inner membrane</location>
    </subcellularLocation>
</comment>
<dbReference type="GO" id="GO:0005886">
    <property type="term" value="C:plasma membrane"/>
    <property type="evidence" value="ECO:0007669"/>
    <property type="project" value="UniProtKB-SubCell"/>
</dbReference>
<evidence type="ECO:0000256" key="4">
    <source>
        <dbReference type="ARBA" id="ARBA00034247"/>
    </source>
</evidence>
<dbReference type="GO" id="GO:0043709">
    <property type="term" value="P:cell adhesion involved in single-species biofilm formation"/>
    <property type="evidence" value="ECO:0007669"/>
    <property type="project" value="TreeGrafter"/>
</dbReference>
<evidence type="ECO:0000313" key="7">
    <source>
        <dbReference type="EMBL" id="TLP72210.1"/>
    </source>
</evidence>
<organism evidence="7 8">
    <name type="scientific">Pseudomonas nitroreducens</name>
    <dbReference type="NCBI Taxonomy" id="46680"/>
    <lineage>
        <taxon>Bacteria</taxon>
        <taxon>Pseudomonadati</taxon>
        <taxon>Pseudomonadota</taxon>
        <taxon>Gammaproteobacteria</taxon>
        <taxon>Pseudomonadales</taxon>
        <taxon>Pseudomonadaceae</taxon>
        <taxon>Pseudomonas</taxon>
    </lineage>
</organism>
<comment type="cofactor">
    <cofactor evidence="1">
        <name>Mg(2+)</name>
        <dbReference type="ChEBI" id="CHEBI:18420"/>
    </cofactor>
</comment>
<dbReference type="AlphaFoldDB" id="A0A5R9A122"/>
<dbReference type="InterPro" id="IPR029787">
    <property type="entry name" value="Nucleotide_cyclase"/>
</dbReference>
<sequence>MSRTLLQRLHHAIAVNDALALPIARENLRRLYFSALLAVPFDLVHILVFRLNLQGSSPEYDGWRLDIIRVHAVVAVLFSLLGLLAWLASPPRRHAPLWYMQTLSVLGSILLLGFGIAITGADQQVTSSITPFLMASVATSLIILLRPSLAVTLYILALATFELTMTLTQASPQLRLSNQMGGLTICGIGLVLSFILWHGHVRNLRQREFLRQQRLELEEKNRQLEYLAGHDPLTGLFNRRQFDQLVGMELSRAARQPAPISLLMVDLDHFKFINDRYGHPLGDEVIRHTASLLRNYTRTGDSVARLGGEEFLLLLPDTSQPQARVIAEKVRRLLEETPLPMKDGLLYLTASFGIACLEAGVPGTYEGLYAAADKALYKAKASGRNRVEVIELGTEMGTFD</sequence>
<dbReference type="RefSeq" id="WP_138215057.1">
    <property type="nucleotide sequence ID" value="NZ_VASG01000005.1"/>
</dbReference>